<proteinExistence type="predicted"/>
<dbReference type="PATRIC" id="fig|29422.6.peg.3031"/>
<dbReference type="EMBL" id="LNXV01000036">
    <property type="protein sequence ID" value="KTC76750.1"/>
    <property type="molecule type" value="Genomic_DNA"/>
</dbReference>
<reference evidence="1 2" key="1">
    <citation type="submission" date="2015-11" db="EMBL/GenBank/DDBJ databases">
        <title>Genomic analysis of 38 Legionella species identifies large and diverse effector repertoires.</title>
        <authorList>
            <person name="Burstein D."/>
            <person name="Amaro F."/>
            <person name="Zusman T."/>
            <person name="Lifshitz Z."/>
            <person name="Cohen O."/>
            <person name="Gilbert J.A."/>
            <person name="Pupko T."/>
            <person name="Shuman H.A."/>
            <person name="Segal G."/>
        </authorList>
    </citation>
    <scope>NUCLEOTIDE SEQUENCE [LARGE SCALE GENOMIC DNA]</scope>
    <source>
        <strain evidence="1 2">ATCC 43878</strain>
    </source>
</reference>
<comment type="caution">
    <text evidence="1">The sequence shown here is derived from an EMBL/GenBank/DDBJ whole genome shotgun (WGS) entry which is preliminary data.</text>
</comment>
<organism evidence="1 2">
    <name type="scientific">Legionella brunensis</name>
    <dbReference type="NCBI Taxonomy" id="29422"/>
    <lineage>
        <taxon>Bacteria</taxon>
        <taxon>Pseudomonadati</taxon>
        <taxon>Pseudomonadota</taxon>
        <taxon>Gammaproteobacteria</taxon>
        <taxon>Legionellales</taxon>
        <taxon>Legionellaceae</taxon>
        <taxon>Legionella</taxon>
    </lineage>
</organism>
<sequence length="111" mass="11821">MKRIALVPMSVILTACGYTNTDVVEYKQVSVTPVVTTRVVTTPVVTKRCCATIVKTPNRCCPTSTAAVITTPSCCGSTVVAPVVTTPIVYDSVNIVDTEPVDVTTTTVEYY</sequence>
<accession>A0A0W0S0B0</accession>
<keyword evidence="2" id="KW-1185">Reference proteome</keyword>
<name>A0A0W0S0B0_9GAMM</name>
<evidence type="ECO:0000313" key="2">
    <source>
        <dbReference type="Proteomes" id="UP000054742"/>
    </source>
</evidence>
<dbReference type="RefSeq" id="WP_058442832.1">
    <property type="nucleotide sequence ID" value="NZ_CAAAHU010000012.1"/>
</dbReference>
<dbReference type="PROSITE" id="PS51257">
    <property type="entry name" value="PROKAR_LIPOPROTEIN"/>
    <property type="match status" value="1"/>
</dbReference>
<dbReference type="STRING" id="29422.Lbru_2857"/>
<protein>
    <submittedName>
        <fullName evidence="1">Uncharacterized protein</fullName>
    </submittedName>
</protein>
<evidence type="ECO:0000313" key="1">
    <source>
        <dbReference type="EMBL" id="KTC76750.1"/>
    </source>
</evidence>
<gene>
    <name evidence="1" type="ORF">Lbru_2857</name>
</gene>
<dbReference type="AlphaFoldDB" id="A0A0W0S0B0"/>
<dbReference type="OrthoDB" id="5647188at2"/>
<dbReference type="Proteomes" id="UP000054742">
    <property type="component" value="Unassembled WGS sequence"/>
</dbReference>